<organism evidence="2 3">
    <name type="scientific">Sporomusa ovata</name>
    <dbReference type="NCBI Taxonomy" id="2378"/>
    <lineage>
        <taxon>Bacteria</taxon>
        <taxon>Bacillati</taxon>
        <taxon>Bacillota</taxon>
        <taxon>Negativicutes</taxon>
        <taxon>Selenomonadales</taxon>
        <taxon>Sporomusaceae</taxon>
        <taxon>Sporomusa</taxon>
    </lineage>
</organism>
<evidence type="ECO:0000313" key="3">
    <source>
        <dbReference type="Proteomes" id="UP000049855"/>
    </source>
</evidence>
<dbReference type="Proteomes" id="UP000049855">
    <property type="component" value="Unassembled WGS sequence"/>
</dbReference>
<proteinExistence type="predicted"/>
<evidence type="ECO:0000256" key="1">
    <source>
        <dbReference type="SAM" id="Phobius"/>
    </source>
</evidence>
<feature type="transmembrane region" description="Helical" evidence="1">
    <location>
        <begin position="37"/>
        <end position="59"/>
    </location>
</feature>
<reference evidence="3" key="1">
    <citation type="submission" date="2015-03" db="EMBL/GenBank/DDBJ databases">
        <authorList>
            <person name="Nijsse Bart"/>
        </authorList>
    </citation>
    <scope>NUCLEOTIDE SEQUENCE [LARGE SCALE GENOMIC DNA]</scope>
</reference>
<feature type="transmembrane region" description="Helical" evidence="1">
    <location>
        <begin position="80"/>
        <end position="98"/>
    </location>
</feature>
<feature type="transmembrane region" description="Helical" evidence="1">
    <location>
        <begin position="183"/>
        <end position="204"/>
    </location>
</feature>
<keyword evidence="1" id="KW-0812">Transmembrane</keyword>
<feature type="transmembrane region" description="Helical" evidence="1">
    <location>
        <begin position="118"/>
        <end position="139"/>
    </location>
</feature>
<dbReference type="GO" id="GO:0016020">
    <property type="term" value="C:membrane"/>
    <property type="evidence" value="ECO:0007669"/>
    <property type="project" value="InterPro"/>
</dbReference>
<keyword evidence="3" id="KW-1185">Reference proteome</keyword>
<feature type="transmembrane region" description="Helical" evidence="1">
    <location>
        <begin position="225"/>
        <end position="245"/>
    </location>
</feature>
<dbReference type="Pfam" id="PF04976">
    <property type="entry name" value="DmsC"/>
    <property type="match status" value="1"/>
</dbReference>
<keyword evidence="1" id="KW-1133">Transmembrane helix</keyword>
<dbReference type="RefSeq" id="WP_021166822.1">
    <property type="nucleotide sequence ID" value="NZ_CTRP01000009.1"/>
</dbReference>
<accession>A0A0U1KZ12</accession>
<evidence type="ECO:0000313" key="2">
    <source>
        <dbReference type="EMBL" id="CQR72183.1"/>
    </source>
</evidence>
<dbReference type="AlphaFoldDB" id="A0A0U1KZ12"/>
<feature type="transmembrane region" description="Helical" evidence="1">
    <location>
        <begin position="151"/>
        <end position="171"/>
    </location>
</feature>
<gene>
    <name evidence="2" type="ORF">SpAn4DRAFT_5072</name>
</gene>
<dbReference type="GO" id="GO:0019645">
    <property type="term" value="P:anaerobic electron transport chain"/>
    <property type="evidence" value="ECO:0007669"/>
    <property type="project" value="InterPro"/>
</dbReference>
<dbReference type="EMBL" id="CTRP01000009">
    <property type="protein sequence ID" value="CQR72183.1"/>
    <property type="molecule type" value="Genomic_DNA"/>
</dbReference>
<evidence type="ECO:0008006" key="4">
    <source>
        <dbReference type="Google" id="ProtNLM"/>
    </source>
</evidence>
<feature type="transmembrane region" description="Helical" evidence="1">
    <location>
        <begin position="251"/>
        <end position="273"/>
    </location>
</feature>
<dbReference type="InterPro" id="IPR007059">
    <property type="entry name" value="DmsC"/>
</dbReference>
<keyword evidence="1" id="KW-0472">Membrane</keyword>
<sequence>MKIQFPLIFSTVAQRISLGMYVISLFCIKMWGLEIHLPLVAIIALGFYVMGILASSAHLGRPTRLINSFANPSSHLTQEAILSPLAGFFLFLVAINGFDFSKLGLDFLPIIQLGSMQTMVEMLAAFFCILFCISTALVYQLFARPAWKTRMVSINFFISFLAVGSAGAYALASLTDVQGLQNLFNLCIALQFINVIANICYTIYVSRLSYGVAVNVFNDEFAGLYKTWIATGAIVPAILFCLSAFYGINSWVLLAGSIICSLAAWQAFFFLCGKQIKFFPQYKQDLKTIF</sequence>
<feature type="transmembrane region" description="Helical" evidence="1">
    <location>
        <begin position="12"/>
        <end position="31"/>
    </location>
</feature>
<protein>
    <recommendedName>
        <fullName evidence="4">Anaerobic dimethyl sulfoxide reductase chain C</fullName>
    </recommendedName>
</protein>
<name>A0A0U1KZ12_9FIRM</name>